<dbReference type="EMBL" id="LHPF02000046">
    <property type="protein sequence ID" value="PSC67851.1"/>
    <property type="molecule type" value="Genomic_DNA"/>
</dbReference>
<sequence length="396" mass="41802">MLPALLQLKSHLRHSASGKVLAAAVNGTAAVPTGAAAGGSATAATGVAAGGSAPQSDVPGLVDFIRASPLLPSCGISGAQVEADAGRWVELGGRVMANLGLPPLAQLAAEDKRRVFQYYLPVFFWCEHQLEQHRAAAGAGSTPLVLGISAPQGCGKTTLCEQLEALFAYTGSTAASISIDDFYLTREGQEEVAAAHPGNPLLEMRGNAGSHDMQLGADTLRALQGATAAGTTVPLPRYNKSAHQGLGDRADPATWPTVKAPVDVVLFEGWMLGFAPVDDEAAAAVDPSLAPVNAFLRSYKEAWDSFVDSWLVVSVAQPDYSYRWRLQAEQAMRASGKPAMTDEQVATFVDRFMPAYRAYLRGLYAQGPTTARPGHLLVVRVDENRTPVAQQPQPLM</sequence>
<accession>A0A2P6V188</accession>
<name>A0A2P6V188_9CHLO</name>
<comment type="caution">
    <text evidence="1">The sequence shown here is derived from an EMBL/GenBank/DDBJ whole genome shotgun (WGS) entry which is preliminary data.</text>
</comment>
<dbReference type="SUPFAM" id="SSF52540">
    <property type="entry name" value="P-loop containing nucleoside triphosphate hydrolases"/>
    <property type="match status" value="1"/>
</dbReference>
<keyword evidence="2" id="KW-1185">Reference proteome</keyword>
<dbReference type="OrthoDB" id="347435at2759"/>
<organism evidence="1 2">
    <name type="scientific">Micractinium conductrix</name>
    <dbReference type="NCBI Taxonomy" id="554055"/>
    <lineage>
        <taxon>Eukaryota</taxon>
        <taxon>Viridiplantae</taxon>
        <taxon>Chlorophyta</taxon>
        <taxon>core chlorophytes</taxon>
        <taxon>Trebouxiophyceae</taxon>
        <taxon>Chlorellales</taxon>
        <taxon>Chlorellaceae</taxon>
        <taxon>Chlorella clade</taxon>
        <taxon>Micractinium</taxon>
    </lineage>
</organism>
<proteinExistence type="predicted"/>
<dbReference type="Gene3D" id="3.40.50.300">
    <property type="entry name" value="P-loop containing nucleotide triphosphate hydrolases"/>
    <property type="match status" value="1"/>
</dbReference>
<dbReference type="Proteomes" id="UP000239649">
    <property type="component" value="Unassembled WGS sequence"/>
</dbReference>
<dbReference type="PANTHER" id="PTHR10285">
    <property type="entry name" value="URIDINE KINASE"/>
    <property type="match status" value="1"/>
</dbReference>
<protein>
    <recommendedName>
        <fullName evidence="3">D-glycerate 3-chloroplastic</fullName>
    </recommendedName>
</protein>
<evidence type="ECO:0000313" key="2">
    <source>
        <dbReference type="Proteomes" id="UP000239649"/>
    </source>
</evidence>
<evidence type="ECO:0000313" key="1">
    <source>
        <dbReference type="EMBL" id="PSC67851.1"/>
    </source>
</evidence>
<dbReference type="STRING" id="554055.A0A2P6V188"/>
<dbReference type="InterPro" id="IPR027417">
    <property type="entry name" value="P-loop_NTPase"/>
</dbReference>
<dbReference type="AlphaFoldDB" id="A0A2P6V188"/>
<reference evidence="1 2" key="1">
    <citation type="journal article" date="2018" name="Plant J.">
        <title>Genome sequences of Chlorella sorokiniana UTEX 1602 and Micractinium conductrix SAG 241.80: implications to maltose excretion by a green alga.</title>
        <authorList>
            <person name="Arriola M.B."/>
            <person name="Velmurugan N."/>
            <person name="Zhang Y."/>
            <person name="Plunkett M.H."/>
            <person name="Hondzo H."/>
            <person name="Barney B.M."/>
        </authorList>
    </citation>
    <scope>NUCLEOTIDE SEQUENCE [LARGE SCALE GENOMIC DNA]</scope>
    <source>
        <strain evidence="1 2">SAG 241.80</strain>
    </source>
</reference>
<gene>
    <name evidence="1" type="ORF">C2E20_8522</name>
</gene>
<evidence type="ECO:0008006" key="3">
    <source>
        <dbReference type="Google" id="ProtNLM"/>
    </source>
</evidence>